<protein>
    <recommendedName>
        <fullName evidence="4">Life-span regulatory factor-domain-containing protein</fullName>
    </recommendedName>
</protein>
<evidence type="ECO:0000256" key="1">
    <source>
        <dbReference type="SAM" id="MobiDB-lite"/>
    </source>
</evidence>
<dbReference type="OrthoDB" id="3599883at2759"/>
<feature type="compositionally biased region" description="Polar residues" evidence="1">
    <location>
        <begin position="143"/>
        <end position="157"/>
    </location>
</feature>
<name>A0A9P8VTY7_9HYPO</name>
<reference evidence="2 3" key="1">
    <citation type="journal article" date="2021" name="Nat. Commun.">
        <title>Genetic determinants of endophytism in the Arabidopsis root mycobiome.</title>
        <authorList>
            <person name="Mesny F."/>
            <person name="Miyauchi S."/>
            <person name="Thiergart T."/>
            <person name="Pickel B."/>
            <person name="Atanasova L."/>
            <person name="Karlsson M."/>
            <person name="Huettel B."/>
            <person name="Barry K.W."/>
            <person name="Haridas S."/>
            <person name="Chen C."/>
            <person name="Bauer D."/>
            <person name="Andreopoulos W."/>
            <person name="Pangilinan J."/>
            <person name="LaButti K."/>
            <person name="Riley R."/>
            <person name="Lipzen A."/>
            <person name="Clum A."/>
            <person name="Drula E."/>
            <person name="Henrissat B."/>
            <person name="Kohler A."/>
            <person name="Grigoriev I.V."/>
            <person name="Martin F.M."/>
            <person name="Hacquard S."/>
        </authorList>
    </citation>
    <scope>NUCLEOTIDE SEQUENCE [LARGE SCALE GENOMIC DNA]</scope>
    <source>
        <strain evidence="2 3">MPI-CAGE-CH-0241</strain>
    </source>
</reference>
<feature type="region of interest" description="Disordered" evidence="1">
    <location>
        <begin position="116"/>
        <end position="203"/>
    </location>
</feature>
<evidence type="ECO:0000313" key="2">
    <source>
        <dbReference type="EMBL" id="KAH6874789.1"/>
    </source>
</evidence>
<proteinExistence type="predicted"/>
<dbReference type="InterPro" id="IPR024368">
    <property type="entry name" value="Ecl1/2/3"/>
</dbReference>
<evidence type="ECO:0000313" key="3">
    <source>
        <dbReference type="Proteomes" id="UP000777438"/>
    </source>
</evidence>
<organism evidence="2 3">
    <name type="scientific">Thelonectria olida</name>
    <dbReference type="NCBI Taxonomy" id="1576542"/>
    <lineage>
        <taxon>Eukaryota</taxon>
        <taxon>Fungi</taxon>
        <taxon>Dikarya</taxon>
        <taxon>Ascomycota</taxon>
        <taxon>Pezizomycotina</taxon>
        <taxon>Sordariomycetes</taxon>
        <taxon>Hypocreomycetidae</taxon>
        <taxon>Hypocreales</taxon>
        <taxon>Nectriaceae</taxon>
        <taxon>Thelonectria</taxon>
    </lineage>
</organism>
<sequence length="231" mass="25337">MTMADLGSVTTTNHSPKHKRPALTRRHSPQKMGRSQRERERERVELWEDDRENFPQFCMTCEKQFISYDDMGLYCSDNCRRIDQTSTSQTASSVGSYASSNYPFYSAGVQEPRDIIPRLSPSKTSSDRLSPSPTTPDTSSTTYQRSSAISALRSLNTRPPSPPSNGSFSFRNVIPFSRSPGANHPGTYSRPAGTCDSSAKEGPPLLGVLEQAAFNDQGASPGCQELKSPAS</sequence>
<dbReference type="AlphaFoldDB" id="A0A9P8VTY7"/>
<accession>A0A9P8VTY7</accession>
<keyword evidence="3" id="KW-1185">Reference proteome</keyword>
<feature type="region of interest" description="Disordered" evidence="1">
    <location>
        <begin position="1"/>
        <end position="44"/>
    </location>
</feature>
<evidence type="ECO:0008006" key="4">
    <source>
        <dbReference type="Google" id="ProtNLM"/>
    </source>
</evidence>
<dbReference type="Proteomes" id="UP000777438">
    <property type="component" value="Unassembled WGS sequence"/>
</dbReference>
<dbReference type="EMBL" id="JAGPYM010000037">
    <property type="protein sequence ID" value="KAH6874789.1"/>
    <property type="molecule type" value="Genomic_DNA"/>
</dbReference>
<feature type="compositionally biased region" description="Basic and acidic residues" evidence="1">
    <location>
        <begin position="35"/>
        <end position="44"/>
    </location>
</feature>
<feature type="compositionally biased region" description="Low complexity" evidence="1">
    <location>
        <begin position="127"/>
        <end position="142"/>
    </location>
</feature>
<feature type="compositionally biased region" description="Basic residues" evidence="1">
    <location>
        <begin position="15"/>
        <end position="29"/>
    </location>
</feature>
<dbReference type="Pfam" id="PF12855">
    <property type="entry name" value="Ecl1"/>
    <property type="match status" value="1"/>
</dbReference>
<comment type="caution">
    <text evidence="2">The sequence shown here is derived from an EMBL/GenBank/DDBJ whole genome shotgun (WGS) entry which is preliminary data.</text>
</comment>
<gene>
    <name evidence="2" type="ORF">B0T10DRAFT_498561</name>
</gene>